<dbReference type="PROSITE" id="PS50863">
    <property type="entry name" value="B3"/>
    <property type="match status" value="1"/>
</dbReference>
<dbReference type="PANTHER" id="PTHR31920">
    <property type="entry name" value="B3 DOMAIN-CONTAINING"/>
    <property type="match status" value="1"/>
</dbReference>
<dbReference type="SMART" id="SM01019">
    <property type="entry name" value="B3"/>
    <property type="match status" value="1"/>
</dbReference>
<reference evidence="7" key="1">
    <citation type="submission" date="2018-01" db="EMBL/GenBank/DDBJ databases">
        <authorList>
            <person name="Mao J.F."/>
        </authorList>
    </citation>
    <scope>NUCLEOTIDE SEQUENCE</scope>
    <source>
        <strain evidence="7">Huo1</strain>
        <tissue evidence="7">Leaf</tissue>
    </source>
</reference>
<evidence type="ECO:0000256" key="3">
    <source>
        <dbReference type="ARBA" id="ARBA00023125"/>
    </source>
</evidence>
<dbReference type="Pfam" id="PF02362">
    <property type="entry name" value="B3"/>
    <property type="match status" value="1"/>
</dbReference>
<comment type="subcellular location">
    <subcellularLocation>
        <location evidence="1">Nucleus</location>
    </subcellularLocation>
</comment>
<dbReference type="InterPro" id="IPR050655">
    <property type="entry name" value="Plant_B3_domain"/>
</dbReference>
<feature type="domain" description="TF-B3" evidence="6">
    <location>
        <begin position="182"/>
        <end position="276"/>
    </location>
</feature>
<organism evidence="7">
    <name type="scientific">Salvia splendens</name>
    <name type="common">Scarlet sage</name>
    <dbReference type="NCBI Taxonomy" id="180675"/>
    <lineage>
        <taxon>Eukaryota</taxon>
        <taxon>Viridiplantae</taxon>
        <taxon>Streptophyta</taxon>
        <taxon>Embryophyta</taxon>
        <taxon>Tracheophyta</taxon>
        <taxon>Spermatophyta</taxon>
        <taxon>Magnoliopsida</taxon>
        <taxon>eudicotyledons</taxon>
        <taxon>Gunneridae</taxon>
        <taxon>Pentapetalae</taxon>
        <taxon>asterids</taxon>
        <taxon>lamiids</taxon>
        <taxon>Lamiales</taxon>
        <taxon>Lamiaceae</taxon>
        <taxon>Nepetoideae</taxon>
        <taxon>Mentheae</taxon>
        <taxon>Salviinae</taxon>
        <taxon>Salvia</taxon>
        <taxon>Salvia subgen. Calosphace</taxon>
        <taxon>core Calosphace</taxon>
    </lineage>
</organism>
<dbReference type="EMBL" id="PNBA02000011">
    <property type="protein sequence ID" value="KAG6407635.1"/>
    <property type="molecule type" value="Genomic_DNA"/>
</dbReference>
<gene>
    <name evidence="7" type="ORF">SASPL_130631</name>
</gene>
<reference evidence="7" key="2">
    <citation type="submission" date="2020-08" db="EMBL/GenBank/DDBJ databases">
        <title>Plant Genome Project.</title>
        <authorList>
            <person name="Zhang R.-G."/>
        </authorList>
    </citation>
    <scope>NUCLEOTIDE SEQUENCE</scope>
    <source>
        <strain evidence="7">Huo1</strain>
        <tissue evidence="7">Leaf</tissue>
    </source>
</reference>
<evidence type="ECO:0000313" key="7">
    <source>
        <dbReference type="EMBL" id="KAG6407635.1"/>
    </source>
</evidence>
<sequence>MAGEIASIRRLATEFNTTTLEYIHAWLARLETRLVEHERKPDAASPATIPNNLFEDEAPLPAGIPPPCNLNLDYNDHTSVPIESVDSMEFEHLGEGNDRIEVNGENKDRDRVDENESLVLGEEGKRTKALLDVDILGESMEPNEVYMEPNEVYNWIGQSCIFDPGGNIYQSFERDGKRHVIPAFSKHYSVYHDREFLDIPRKWVSRHGHRTPDSCTLELVNGLQWSVHLTKSRYVTWCFDGGWSEFVRGARIEPNDFLVFLYNGDGVFQVLRFNDQGWMPMRDLTSVEDLAMQLRRDGDTSSDDTGVER</sequence>
<evidence type="ECO:0000256" key="4">
    <source>
        <dbReference type="ARBA" id="ARBA00023163"/>
    </source>
</evidence>
<evidence type="ECO:0000256" key="1">
    <source>
        <dbReference type="ARBA" id="ARBA00004123"/>
    </source>
</evidence>
<name>A0A8X8X6E0_SALSN</name>
<protein>
    <recommendedName>
        <fullName evidence="6">TF-B3 domain-containing protein</fullName>
    </recommendedName>
</protein>
<dbReference type="InterPro" id="IPR015300">
    <property type="entry name" value="DNA-bd_pseudobarrel_sf"/>
</dbReference>
<dbReference type="GO" id="GO:0005634">
    <property type="term" value="C:nucleus"/>
    <property type="evidence" value="ECO:0007669"/>
    <property type="project" value="UniProtKB-SubCell"/>
</dbReference>
<comment type="caution">
    <text evidence="7">The sequence shown here is derived from an EMBL/GenBank/DDBJ whole genome shotgun (WGS) entry which is preliminary data.</text>
</comment>
<evidence type="ECO:0000313" key="8">
    <source>
        <dbReference type="Proteomes" id="UP000298416"/>
    </source>
</evidence>
<evidence type="ECO:0000259" key="6">
    <source>
        <dbReference type="PROSITE" id="PS50863"/>
    </source>
</evidence>
<evidence type="ECO:0000256" key="2">
    <source>
        <dbReference type="ARBA" id="ARBA00023015"/>
    </source>
</evidence>
<dbReference type="PANTHER" id="PTHR31920:SF135">
    <property type="entry name" value="B3 DOMAIN-CONTAINING PROTEIN OS03G0621600-RELATED"/>
    <property type="match status" value="1"/>
</dbReference>
<proteinExistence type="predicted"/>
<evidence type="ECO:0000256" key="5">
    <source>
        <dbReference type="ARBA" id="ARBA00023242"/>
    </source>
</evidence>
<keyword evidence="2" id="KW-0805">Transcription regulation</keyword>
<keyword evidence="4" id="KW-0804">Transcription</keyword>
<dbReference type="CDD" id="cd10017">
    <property type="entry name" value="B3_DNA"/>
    <property type="match status" value="1"/>
</dbReference>
<dbReference type="Gene3D" id="2.40.330.10">
    <property type="entry name" value="DNA-binding pseudobarrel domain"/>
    <property type="match status" value="1"/>
</dbReference>
<dbReference type="Proteomes" id="UP000298416">
    <property type="component" value="Unassembled WGS sequence"/>
</dbReference>
<dbReference type="InterPro" id="IPR003340">
    <property type="entry name" value="B3_DNA-bd"/>
</dbReference>
<dbReference type="AlphaFoldDB" id="A0A8X8X6E0"/>
<dbReference type="GO" id="GO:0003677">
    <property type="term" value="F:DNA binding"/>
    <property type="evidence" value="ECO:0007669"/>
    <property type="project" value="UniProtKB-KW"/>
</dbReference>
<accession>A0A8X8X6E0</accession>
<keyword evidence="3" id="KW-0238">DNA-binding</keyword>
<keyword evidence="8" id="KW-1185">Reference proteome</keyword>
<keyword evidence="5" id="KW-0539">Nucleus</keyword>
<dbReference type="SUPFAM" id="SSF101936">
    <property type="entry name" value="DNA-binding pseudobarrel domain"/>
    <property type="match status" value="1"/>
</dbReference>